<dbReference type="OrthoDB" id="7482056at2759"/>
<keyword evidence="1" id="KW-0732">Signal</keyword>
<evidence type="ECO:0000313" key="3">
    <source>
        <dbReference type="Proteomes" id="UP000838878"/>
    </source>
</evidence>
<dbReference type="EMBL" id="OV170228">
    <property type="protein sequence ID" value="CAH0730045.1"/>
    <property type="molecule type" value="Genomic_DNA"/>
</dbReference>
<protein>
    <submittedName>
        <fullName evidence="2">Uncharacterized protein</fullName>
    </submittedName>
</protein>
<proteinExistence type="predicted"/>
<keyword evidence="3" id="KW-1185">Reference proteome</keyword>
<evidence type="ECO:0000313" key="2">
    <source>
        <dbReference type="EMBL" id="CAH0730045.1"/>
    </source>
</evidence>
<feature type="signal peptide" evidence="1">
    <location>
        <begin position="1"/>
        <end position="16"/>
    </location>
</feature>
<reference evidence="2" key="1">
    <citation type="submission" date="2021-12" db="EMBL/GenBank/DDBJ databases">
        <authorList>
            <person name="Martin H S."/>
        </authorList>
    </citation>
    <scope>NUCLEOTIDE SEQUENCE</scope>
</reference>
<evidence type="ECO:0000256" key="1">
    <source>
        <dbReference type="SAM" id="SignalP"/>
    </source>
</evidence>
<gene>
    <name evidence="2" type="ORF">BINO364_LOCUS15069</name>
</gene>
<dbReference type="Proteomes" id="UP000838878">
    <property type="component" value="Chromosome 8"/>
</dbReference>
<feature type="non-terminal residue" evidence="2">
    <location>
        <position position="220"/>
    </location>
</feature>
<dbReference type="AlphaFoldDB" id="A0A8J9VXS5"/>
<feature type="chain" id="PRO_5035433061" evidence="1">
    <location>
        <begin position="17"/>
        <end position="220"/>
    </location>
</feature>
<name>A0A8J9VXS5_9NEOP</name>
<sequence>MLITFIITSILTPIYASNQVKVEDLFRTLSKTNQFDNIPKPPNIIIKNLSINLDKLNYSTIVSKIKGLSFNITAEDDVKDTRRLAWIGSRSQWRQGSKLLVQNKLYDLMLQLIYMARHKIKQVENEAYYNPADTSYRIAFLYRRLRRIWKKMLDIYTTMIKKENAGGVFLTVNPFLILHHKAVKLHVDFVYLWWVLVKLHERYDYRHGIFISAPPNVNKN</sequence>
<accession>A0A8J9VXS5</accession>
<organism evidence="2 3">
    <name type="scientific">Brenthis ino</name>
    <name type="common">lesser marbled fritillary</name>
    <dbReference type="NCBI Taxonomy" id="405034"/>
    <lineage>
        <taxon>Eukaryota</taxon>
        <taxon>Metazoa</taxon>
        <taxon>Ecdysozoa</taxon>
        <taxon>Arthropoda</taxon>
        <taxon>Hexapoda</taxon>
        <taxon>Insecta</taxon>
        <taxon>Pterygota</taxon>
        <taxon>Neoptera</taxon>
        <taxon>Endopterygota</taxon>
        <taxon>Lepidoptera</taxon>
        <taxon>Glossata</taxon>
        <taxon>Ditrysia</taxon>
        <taxon>Papilionoidea</taxon>
        <taxon>Nymphalidae</taxon>
        <taxon>Heliconiinae</taxon>
        <taxon>Argynnini</taxon>
        <taxon>Brenthis</taxon>
    </lineage>
</organism>